<accession>A0AAV3IE32</accession>
<dbReference type="Proteomes" id="UP000012012">
    <property type="component" value="Unassembled WGS sequence"/>
</dbReference>
<dbReference type="AlphaFoldDB" id="A0AAV3IE32"/>
<evidence type="ECO:0000313" key="2">
    <source>
        <dbReference type="Proteomes" id="UP000012012"/>
    </source>
</evidence>
<proteinExistence type="predicted"/>
<gene>
    <name evidence="1" type="ORF">HMPREF1401_01153</name>
</gene>
<organism evidence="1 2">
    <name type="scientific">Helicobacter pylori GAM120Ai</name>
    <dbReference type="NCBI Taxonomy" id="1159029"/>
    <lineage>
        <taxon>Bacteria</taxon>
        <taxon>Pseudomonadati</taxon>
        <taxon>Campylobacterota</taxon>
        <taxon>Epsilonproteobacteria</taxon>
        <taxon>Campylobacterales</taxon>
        <taxon>Helicobacteraceae</taxon>
        <taxon>Helicobacter</taxon>
    </lineage>
</organism>
<evidence type="ECO:0008006" key="3">
    <source>
        <dbReference type="Google" id="ProtNLM"/>
    </source>
</evidence>
<dbReference type="EMBL" id="APDF01000054">
    <property type="protein sequence ID" value="EMG94739.1"/>
    <property type="molecule type" value="Genomic_DNA"/>
</dbReference>
<protein>
    <recommendedName>
        <fullName evidence="3">Restriction endonuclease</fullName>
    </recommendedName>
</protein>
<evidence type="ECO:0000313" key="1">
    <source>
        <dbReference type="EMBL" id="EMG94739.1"/>
    </source>
</evidence>
<reference evidence="1 2" key="1">
    <citation type="submission" date="2012-11" db="EMBL/GenBank/DDBJ databases">
        <authorList>
            <person name="Weinstock G."/>
            <person name="Sodergren E."/>
            <person name="Lobos E.A."/>
            <person name="Fulton L."/>
            <person name="Fulton R."/>
            <person name="Courtney L."/>
            <person name="Fronick C."/>
            <person name="O'Laughlin M."/>
            <person name="Godfrey J."/>
            <person name="Wilson R.M."/>
            <person name="Miner T."/>
            <person name="Farmer C."/>
            <person name="Delehaunty K."/>
            <person name="Cordes M."/>
            <person name="Minx P."/>
            <person name="Tomlinson C."/>
            <person name="Chen J."/>
            <person name="Wollam A."/>
            <person name="Pepin K.H."/>
            <person name="Bhonagiri V."/>
            <person name="Zhang X."/>
            <person name="Suruliraj S."/>
            <person name="Antonio M."/>
            <person name="Secka O."/>
            <person name="Thomas J."/>
            <person name="Warren W."/>
            <person name="Mitreva M."/>
            <person name="Mardis E.R."/>
            <person name="Wilson R.K."/>
        </authorList>
    </citation>
    <scope>NUCLEOTIDE SEQUENCE [LARGE SCALE GENOMIC DNA]</scope>
    <source>
        <strain evidence="1 2">GAM120Ai</strain>
    </source>
</reference>
<name>A0AAV3IE32_HELPX</name>
<sequence>MAFKQAIILTEFNQGIDMQFLNQSLGFFNKGCFEPIDRNFITESYQALKPIEEIQNKYNKHDNDSFLNELRDSMVALYLDYNLINTQKHGLDAKRSSSDEFLEIKQVSFQSKTWSATFNDTTLEKAKVFCDIKTTLAVGVWNNISNLLFIVYGKHPEMGLYLEQKVKECHNESRRSTQTIGISKLIKEFEFKMKPIDSKEQELINLFNLKFGRFSWENCLA</sequence>
<comment type="caution">
    <text evidence="1">The sequence shown here is derived from an EMBL/GenBank/DDBJ whole genome shotgun (WGS) entry which is preliminary data.</text>
</comment>